<feature type="domain" description="Helicase ATP-binding" evidence="8">
    <location>
        <begin position="208"/>
        <end position="386"/>
    </location>
</feature>
<feature type="signal peptide" evidence="7">
    <location>
        <begin position="1"/>
        <end position="17"/>
    </location>
</feature>
<evidence type="ECO:0000259" key="8">
    <source>
        <dbReference type="PROSITE" id="PS51192"/>
    </source>
</evidence>
<accession>A0A9D4SMU3</accession>
<dbReference type="EC" id="3.6.4.13" evidence="1"/>
<comment type="caution">
    <text evidence="10">The sequence shown here is derived from an EMBL/GenBank/DDBJ whole genome shotgun (WGS) entry which is preliminary data.</text>
</comment>
<keyword evidence="3 6" id="KW-0378">Hydrolase</keyword>
<reference evidence="10" key="2">
    <citation type="submission" date="2021-09" db="EMBL/GenBank/DDBJ databases">
        <authorList>
            <person name="Jia N."/>
            <person name="Wang J."/>
            <person name="Shi W."/>
            <person name="Du L."/>
            <person name="Sun Y."/>
            <person name="Zhan W."/>
            <person name="Jiang J."/>
            <person name="Wang Q."/>
            <person name="Zhang B."/>
            <person name="Ji P."/>
            <person name="Sakyi L.B."/>
            <person name="Cui X."/>
            <person name="Yuan T."/>
            <person name="Jiang B."/>
            <person name="Yang W."/>
            <person name="Lam T.T.-Y."/>
            <person name="Chang Q."/>
            <person name="Ding S."/>
            <person name="Wang X."/>
            <person name="Zhu J."/>
            <person name="Ruan X."/>
            <person name="Zhao L."/>
            <person name="Wei J."/>
            <person name="Que T."/>
            <person name="Du C."/>
            <person name="Cheng J."/>
            <person name="Dai P."/>
            <person name="Han X."/>
            <person name="Huang E."/>
            <person name="Gao Y."/>
            <person name="Liu J."/>
            <person name="Shao H."/>
            <person name="Ye R."/>
            <person name="Li L."/>
            <person name="Wei W."/>
            <person name="Wang X."/>
            <person name="Wang C."/>
            <person name="Huo Q."/>
            <person name="Li W."/>
            <person name="Guo W."/>
            <person name="Chen H."/>
            <person name="Chen S."/>
            <person name="Zhou L."/>
            <person name="Zhou L."/>
            <person name="Ni X."/>
            <person name="Tian J."/>
            <person name="Zhou Y."/>
            <person name="Sheng Y."/>
            <person name="Liu T."/>
            <person name="Pan Y."/>
            <person name="Xia L."/>
            <person name="Li J."/>
            <person name="Zhao F."/>
            <person name="Cao W."/>
        </authorList>
    </citation>
    <scope>NUCLEOTIDE SEQUENCE</scope>
    <source>
        <strain evidence="10">Rsan-2018</strain>
        <tissue evidence="10">Larvae</tissue>
    </source>
</reference>
<evidence type="ECO:0000256" key="1">
    <source>
        <dbReference type="ARBA" id="ARBA00012552"/>
    </source>
</evidence>
<keyword evidence="5 6" id="KW-0067">ATP-binding</keyword>
<dbReference type="InterPro" id="IPR014001">
    <property type="entry name" value="Helicase_ATP-bd"/>
</dbReference>
<dbReference type="GO" id="GO:0003724">
    <property type="term" value="F:RNA helicase activity"/>
    <property type="evidence" value="ECO:0007669"/>
    <property type="project" value="UniProtKB-EC"/>
</dbReference>
<keyword evidence="4 6" id="KW-0347">Helicase</keyword>
<comment type="similarity">
    <text evidence="6">Belongs to the DEAD box helicase family.</text>
</comment>
<dbReference type="Gene3D" id="3.40.50.300">
    <property type="entry name" value="P-loop containing nucleotide triphosphate hydrolases"/>
    <property type="match status" value="2"/>
</dbReference>
<dbReference type="PANTHER" id="PTHR47958">
    <property type="entry name" value="ATP-DEPENDENT RNA HELICASE DBP3"/>
    <property type="match status" value="1"/>
</dbReference>
<protein>
    <recommendedName>
        <fullName evidence="1">RNA helicase</fullName>
        <ecNumber evidence="1">3.6.4.13</ecNumber>
    </recommendedName>
</protein>
<feature type="chain" id="PRO_5039065389" description="RNA helicase" evidence="7">
    <location>
        <begin position="18"/>
        <end position="510"/>
    </location>
</feature>
<evidence type="ECO:0000256" key="7">
    <source>
        <dbReference type="SAM" id="SignalP"/>
    </source>
</evidence>
<feature type="domain" description="Helicase C-terminal" evidence="9">
    <location>
        <begin position="407"/>
        <end position="510"/>
    </location>
</feature>
<dbReference type="PROSITE" id="PS00039">
    <property type="entry name" value="DEAD_ATP_HELICASE"/>
    <property type="match status" value="1"/>
</dbReference>
<dbReference type="InterPro" id="IPR027417">
    <property type="entry name" value="P-loop_NTPase"/>
</dbReference>
<dbReference type="Pfam" id="PF00270">
    <property type="entry name" value="DEAD"/>
    <property type="match status" value="1"/>
</dbReference>
<evidence type="ECO:0000313" key="10">
    <source>
        <dbReference type="EMBL" id="KAH7935763.1"/>
    </source>
</evidence>
<dbReference type="Proteomes" id="UP000821837">
    <property type="component" value="Unassembled WGS sequence"/>
</dbReference>
<sequence>MFGQFGLLGVAADVVFGVLDAAHTIQQQLNVGFQPQPQPWQFGVGQLNGPNNMPINGPNEGVLGANVELVDAGVHLRRRRSLRLRRGVGEQIPPSGDAKRVVFVRYPTGGGNGVSTTAWNSQLRAPDWREVHLPPFQKDVYQEHITAANRPMEEVDAYRKANGITVTGRDVPKPILYIDESGIPERVAKVIEARNPRSTPSPVQAQCWPVALSGRDLVAVINDGSRGEPLAYLVPAIMHILLQPTASRDRGPLVLLLTATREEAIQVRAVADELTEGLDIRAMYLLPGEPRELQLKQIEEGAQICVATPGRLVSFMEECRINLSHCSYLVLDEADRMISMGFEKQLRVIADYARPDRQTLVWLTSRTMDANRLIDDLTSDYVNVSVGAVAREDQKAQHIVYVCEALEKEEKLVTVLNDVLREKDDKAIVFTERKRTVEDIVSKLRLRCWACVAFHGKKTKQERHWALNSVRLGDAPILVSTDAAAGSVSLDNVRLVLRCGSPCIPNSPKF</sequence>
<evidence type="ECO:0000256" key="6">
    <source>
        <dbReference type="RuleBase" id="RU000492"/>
    </source>
</evidence>
<organism evidence="10 11">
    <name type="scientific">Rhipicephalus sanguineus</name>
    <name type="common">Brown dog tick</name>
    <name type="synonym">Ixodes sanguineus</name>
    <dbReference type="NCBI Taxonomy" id="34632"/>
    <lineage>
        <taxon>Eukaryota</taxon>
        <taxon>Metazoa</taxon>
        <taxon>Ecdysozoa</taxon>
        <taxon>Arthropoda</taxon>
        <taxon>Chelicerata</taxon>
        <taxon>Arachnida</taxon>
        <taxon>Acari</taxon>
        <taxon>Parasitiformes</taxon>
        <taxon>Ixodida</taxon>
        <taxon>Ixodoidea</taxon>
        <taxon>Ixodidae</taxon>
        <taxon>Rhipicephalinae</taxon>
        <taxon>Rhipicephalus</taxon>
        <taxon>Rhipicephalus</taxon>
    </lineage>
</organism>
<dbReference type="GO" id="GO:0003676">
    <property type="term" value="F:nucleic acid binding"/>
    <property type="evidence" value="ECO:0007669"/>
    <property type="project" value="InterPro"/>
</dbReference>
<dbReference type="GO" id="GO:0016787">
    <property type="term" value="F:hydrolase activity"/>
    <property type="evidence" value="ECO:0007669"/>
    <property type="project" value="UniProtKB-KW"/>
</dbReference>
<dbReference type="VEuPathDB" id="VectorBase:RSAN_044121"/>
<evidence type="ECO:0000256" key="3">
    <source>
        <dbReference type="ARBA" id="ARBA00022801"/>
    </source>
</evidence>
<reference evidence="10" key="1">
    <citation type="journal article" date="2020" name="Cell">
        <title>Large-Scale Comparative Analyses of Tick Genomes Elucidate Their Genetic Diversity and Vector Capacities.</title>
        <authorList>
            <consortium name="Tick Genome and Microbiome Consortium (TIGMIC)"/>
            <person name="Jia N."/>
            <person name="Wang J."/>
            <person name="Shi W."/>
            <person name="Du L."/>
            <person name="Sun Y."/>
            <person name="Zhan W."/>
            <person name="Jiang J.F."/>
            <person name="Wang Q."/>
            <person name="Zhang B."/>
            <person name="Ji P."/>
            <person name="Bell-Sakyi L."/>
            <person name="Cui X.M."/>
            <person name="Yuan T.T."/>
            <person name="Jiang B.G."/>
            <person name="Yang W.F."/>
            <person name="Lam T.T."/>
            <person name="Chang Q.C."/>
            <person name="Ding S.J."/>
            <person name="Wang X.J."/>
            <person name="Zhu J.G."/>
            <person name="Ruan X.D."/>
            <person name="Zhao L."/>
            <person name="Wei J.T."/>
            <person name="Ye R.Z."/>
            <person name="Que T.C."/>
            <person name="Du C.H."/>
            <person name="Zhou Y.H."/>
            <person name="Cheng J.X."/>
            <person name="Dai P.F."/>
            <person name="Guo W.B."/>
            <person name="Han X.H."/>
            <person name="Huang E.J."/>
            <person name="Li L.F."/>
            <person name="Wei W."/>
            <person name="Gao Y.C."/>
            <person name="Liu J.Z."/>
            <person name="Shao H.Z."/>
            <person name="Wang X."/>
            <person name="Wang C.C."/>
            <person name="Yang T.C."/>
            <person name="Huo Q.B."/>
            <person name="Li W."/>
            <person name="Chen H.Y."/>
            <person name="Chen S.E."/>
            <person name="Zhou L.G."/>
            <person name="Ni X.B."/>
            <person name="Tian J.H."/>
            <person name="Sheng Y."/>
            <person name="Liu T."/>
            <person name="Pan Y.S."/>
            <person name="Xia L.Y."/>
            <person name="Li J."/>
            <person name="Zhao F."/>
            <person name="Cao W.C."/>
        </authorList>
    </citation>
    <scope>NUCLEOTIDE SEQUENCE</scope>
    <source>
        <strain evidence="10">Rsan-2018</strain>
    </source>
</reference>
<evidence type="ECO:0000256" key="4">
    <source>
        <dbReference type="ARBA" id="ARBA00022806"/>
    </source>
</evidence>
<keyword evidence="2 6" id="KW-0547">Nucleotide-binding</keyword>
<dbReference type="GO" id="GO:0005524">
    <property type="term" value="F:ATP binding"/>
    <property type="evidence" value="ECO:0007669"/>
    <property type="project" value="UniProtKB-KW"/>
</dbReference>
<dbReference type="SUPFAM" id="SSF52540">
    <property type="entry name" value="P-loop containing nucleoside triphosphate hydrolases"/>
    <property type="match status" value="2"/>
</dbReference>
<dbReference type="SMART" id="SM00487">
    <property type="entry name" value="DEXDc"/>
    <property type="match status" value="1"/>
</dbReference>
<dbReference type="AlphaFoldDB" id="A0A9D4SMU3"/>
<dbReference type="InterPro" id="IPR011545">
    <property type="entry name" value="DEAD/DEAH_box_helicase_dom"/>
</dbReference>
<dbReference type="PROSITE" id="PS51192">
    <property type="entry name" value="HELICASE_ATP_BIND_1"/>
    <property type="match status" value="1"/>
</dbReference>
<dbReference type="Pfam" id="PF00271">
    <property type="entry name" value="Helicase_C"/>
    <property type="match status" value="1"/>
</dbReference>
<keyword evidence="11" id="KW-1185">Reference proteome</keyword>
<proteinExistence type="inferred from homology"/>
<dbReference type="PROSITE" id="PS51194">
    <property type="entry name" value="HELICASE_CTER"/>
    <property type="match status" value="1"/>
</dbReference>
<gene>
    <name evidence="10" type="ORF">HPB52_013181</name>
</gene>
<keyword evidence="7" id="KW-0732">Signal</keyword>
<evidence type="ECO:0000259" key="9">
    <source>
        <dbReference type="PROSITE" id="PS51194"/>
    </source>
</evidence>
<evidence type="ECO:0000256" key="5">
    <source>
        <dbReference type="ARBA" id="ARBA00022840"/>
    </source>
</evidence>
<evidence type="ECO:0000256" key="2">
    <source>
        <dbReference type="ARBA" id="ARBA00022741"/>
    </source>
</evidence>
<dbReference type="EMBL" id="JABSTV010001255">
    <property type="protein sequence ID" value="KAH7935763.1"/>
    <property type="molecule type" value="Genomic_DNA"/>
</dbReference>
<evidence type="ECO:0000313" key="11">
    <source>
        <dbReference type="Proteomes" id="UP000821837"/>
    </source>
</evidence>
<dbReference type="InterPro" id="IPR001650">
    <property type="entry name" value="Helicase_C-like"/>
</dbReference>
<name>A0A9D4SMU3_RHISA</name>
<dbReference type="InterPro" id="IPR000629">
    <property type="entry name" value="RNA-helicase_DEAD-box_CS"/>
</dbReference>